<feature type="domain" description="TonB-dependent receptor plug" evidence="9">
    <location>
        <begin position="115"/>
        <end position="223"/>
    </location>
</feature>
<dbReference type="SUPFAM" id="SSF49464">
    <property type="entry name" value="Carboxypeptidase regulatory domain-like"/>
    <property type="match status" value="1"/>
</dbReference>
<feature type="chain" id="PRO_5017707229" evidence="8">
    <location>
        <begin position="24"/>
        <end position="1020"/>
    </location>
</feature>
<dbReference type="EMBL" id="QUNI01000012">
    <property type="protein sequence ID" value="REG94796.1"/>
    <property type="molecule type" value="Genomic_DNA"/>
</dbReference>
<dbReference type="OrthoDB" id="9768177at2"/>
<evidence type="ECO:0000313" key="10">
    <source>
        <dbReference type="EMBL" id="REG94796.1"/>
    </source>
</evidence>
<evidence type="ECO:0000256" key="2">
    <source>
        <dbReference type="ARBA" id="ARBA00022448"/>
    </source>
</evidence>
<evidence type="ECO:0000256" key="8">
    <source>
        <dbReference type="SAM" id="SignalP"/>
    </source>
</evidence>
<evidence type="ECO:0000313" key="11">
    <source>
        <dbReference type="Proteomes" id="UP000257136"/>
    </source>
</evidence>
<keyword evidence="2 7" id="KW-0813">Transport</keyword>
<dbReference type="Gene3D" id="2.40.170.20">
    <property type="entry name" value="TonB-dependent receptor, beta-barrel domain"/>
    <property type="match status" value="1"/>
</dbReference>
<keyword evidence="5 7" id="KW-0472">Membrane</keyword>
<dbReference type="RefSeq" id="WP_115814498.1">
    <property type="nucleotide sequence ID" value="NZ_QUNI01000012.1"/>
</dbReference>
<evidence type="ECO:0000259" key="9">
    <source>
        <dbReference type="Pfam" id="PF07715"/>
    </source>
</evidence>
<evidence type="ECO:0000256" key="1">
    <source>
        <dbReference type="ARBA" id="ARBA00004571"/>
    </source>
</evidence>
<proteinExistence type="inferred from homology"/>
<dbReference type="GO" id="GO:0009279">
    <property type="term" value="C:cell outer membrane"/>
    <property type="evidence" value="ECO:0007669"/>
    <property type="project" value="UniProtKB-SubCell"/>
</dbReference>
<dbReference type="NCBIfam" id="TIGR04057">
    <property type="entry name" value="SusC_RagA_signa"/>
    <property type="match status" value="1"/>
</dbReference>
<reference evidence="10 11" key="1">
    <citation type="submission" date="2018-08" db="EMBL/GenBank/DDBJ databases">
        <title>Genomic Encyclopedia of Archaeal and Bacterial Type Strains, Phase II (KMG-II): from individual species to whole genera.</title>
        <authorList>
            <person name="Goeker M."/>
        </authorList>
    </citation>
    <scope>NUCLEOTIDE SEQUENCE [LARGE SCALE GENOMIC DNA]</scope>
    <source>
        <strain evidence="10 11">DSM 100880</strain>
    </source>
</reference>
<dbReference type="InterPro" id="IPR039426">
    <property type="entry name" value="TonB-dep_rcpt-like"/>
</dbReference>
<gene>
    <name evidence="10" type="ORF">C8P67_11287</name>
</gene>
<dbReference type="NCBIfam" id="TIGR04056">
    <property type="entry name" value="OMP_RagA_SusC"/>
    <property type="match status" value="1"/>
</dbReference>
<accession>A0A3E0ECR6</accession>
<dbReference type="InterPro" id="IPR036942">
    <property type="entry name" value="Beta-barrel_TonB_sf"/>
</dbReference>
<dbReference type="InterPro" id="IPR037066">
    <property type="entry name" value="Plug_dom_sf"/>
</dbReference>
<dbReference type="AlphaFoldDB" id="A0A3E0ECR6"/>
<dbReference type="Gene3D" id="2.170.130.10">
    <property type="entry name" value="TonB-dependent receptor, plug domain"/>
    <property type="match status" value="1"/>
</dbReference>
<evidence type="ECO:0000256" key="5">
    <source>
        <dbReference type="ARBA" id="ARBA00023136"/>
    </source>
</evidence>
<organism evidence="10 11">
    <name type="scientific">Flavobacterium aquicola</name>
    <dbReference type="NCBI Taxonomy" id="1682742"/>
    <lineage>
        <taxon>Bacteria</taxon>
        <taxon>Pseudomonadati</taxon>
        <taxon>Bacteroidota</taxon>
        <taxon>Flavobacteriia</taxon>
        <taxon>Flavobacteriales</taxon>
        <taxon>Flavobacteriaceae</taxon>
        <taxon>Flavobacterium</taxon>
    </lineage>
</organism>
<dbReference type="SUPFAM" id="SSF56935">
    <property type="entry name" value="Porins"/>
    <property type="match status" value="1"/>
</dbReference>
<feature type="signal peptide" evidence="8">
    <location>
        <begin position="1"/>
        <end position="23"/>
    </location>
</feature>
<name>A0A3E0ECR6_9FLAO</name>
<dbReference type="InterPro" id="IPR008969">
    <property type="entry name" value="CarboxyPept-like_regulatory"/>
</dbReference>
<keyword evidence="6 7" id="KW-0998">Cell outer membrane</keyword>
<keyword evidence="11" id="KW-1185">Reference proteome</keyword>
<keyword evidence="8" id="KW-0732">Signal</keyword>
<comment type="subcellular location">
    <subcellularLocation>
        <location evidence="1 7">Cell outer membrane</location>
        <topology evidence="1 7">Multi-pass membrane protein</topology>
    </subcellularLocation>
</comment>
<dbReference type="InterPro" id="IPR012910">
    <property type="entry name" value="Plug_dom"/>
</dbReference>
<keyword evidence="3 7" id="KW-1134">Transmembrane beta strand</keyword>
<dbReference type="InterPro" id="IPR023997">
    <property type="entry name" value="TonB-dep_OMP_SusC/RagA_CS"/>
</dbReference>
<dbReference type="InterPro" id="IPR023996">
    <property type="entry name" value="TonB-dep_OMP_SusC/RagA"/>
</dbReference>
<comment type="caution">
    <text evidence="10">The sequence shown here is derived from an EMBL/GenBank/DDBJ whole genome shotgun (WGS) entry which is preliminary data.</text>
</comment>
<sequence>MKKKWKNNILFCVLLMTSLTAFSQNTIQGIVSDENGLMIPGANISVIGSSKAVTTDFDGKYKIEANGDAVLSFSFIGFDAQKIIAAGRTTINVVLKSSNENLKEIVVIGYGSVKKADLTGSVSTVKTKALQDIPSNSIEQVLQGRVAGLQITTSQVPGSASTVRIRGGSSLRGSNSPLVVVDGFPLGDAGDLKQINVADIDKVDVLKDASASAIYGSRGANGVIIVTTKSAKKGKTQILVQQQSSFSEFNSELNLWRDPVLMAQLSNEGRINGGQTPLYIGAENSNGVYYPSVHELQSGAWPYFTKWDDITFRSSPLSNNTLVSINSGTDKTSFSLTGNYYSEQGVYVVDNYTKGGYNLRVKHDVFDNLTVRFSNILSKGNRKANDGLAYWRNPIFPVYDENGNYYMIGNNDYSHPVAITEKRQNETRTTDFITSGSLEWQVIPSLKLTTRLNYKLGSSINDQFYPSIYTETGDFNNGAGYINNWEGENFASETFANYNKTFGKHDLGVTGGFTYETYMSRNSNLGAFDFVNETLGNENMSAGNPERNTVSNGKTETKLVSGIFRVNYGYDDKYLVTLTGRADGSSKFGKNNQWAYFPSGAVSWKAHNEEFIKSLNTFDELKFRMSYGISGNQGISPYQTLSRYGVSQYYDNGNWVSAIGPGYQVGTTGQDGIEKLWGGIPNPDLKWETTAQSDFGVDVGILKNRLHLIFDLYSKNTKDLLRERILPVSSGYDRIWVNDGEITNKGFELTLDGDIIKNKDLTLSASLIYSKNNNEVVSLGSVEQSGLNVDPNTGMQYEYSGNSLEQFRQFPNILAVGQPINVFYGYKTEGIVQNLQEGVNAGLDGDLAQAGEFKYVDINKDGVIDTKDQTIIGNPNPDFTASFNLSLKYKQLDFSAFFNGAFGQDVLNTQAFNQPSNAPLRWTPDNPTNEYPSLRDGRTLKLSDWWIEDGSFVRIQNITVGYTLKPAKSVIQSLRLYLNANNVYTFTSFEGYDPEVGTDGIYWGGYPRLSKWTIGLDLTF</sequence>
<evidence type="ECO:0000256" key="7">
    <source>
        <dbReference type="PROSITE-ProRule" id="PRU01360"/>
    </source>
</evidence>
<dbReference type="Pfam" id="PF07715">
    <property type="entry name" value="Plug"/>
    <property type="match status" value="1"/>
</dbReference>
<dbReference type="Proteomes" id="UP000257136">
    <property type="component" value="Unassembled WGS sequence"/>
</dbReference>
<comment type="similarity">
    <text evidence="7">Belongs to the TonB-dependent receptor family.</text>
</comment>
<evidence type="ECO:0000256" key="6">
    <source>
        <dbReference type="ARBA" id="ARBA00023237"/>
    </source>
</evidence>
<dbReference type="Pfam" id="PF13715">
    <property type="entry name" value="CarbopepD_reg_2"/>
    <property type="match status" value="1"/>
</dbReference>
<evidence type="ECO:0000256" key="4">
    <source>
        <dbReference type="ARBA" id="ARBA00022692"/>
    </source>
</evidence>
<keyword evidence="4 7" id="KW-0812">Transmembrane</keyword>
<protein>
    <submittedName>
        <fullName evidence="10">TonB-linked SusC/RagA family outer membrane protein</fullName>
    </submittedName>
</protein>
<dbReference type="Gene3D" id="2.60.40.1120">
    <property type="entry name" value="Carboxypeptidase-like, regulatory domain"/>
    <property type="match status" value="1"/>
</dbReference>
<dbReference type="PROSITE" id="PS52016">
    <property type="entry name" value="TONB_DEPENDENT_REC_3"/>
    <property type="match status" value="1"/>
</dbReference>
<evidence type="ECO:0000256" key="3">
    <source>
        <dbReference type="ARBA" id="ARBA00022452"/>
    </source>
</evidence>